<dbReference type="GO" id="GO:0044546">
    <property type="term" value="P:NLRP3 inflammasome complex assembly"/>
    <property type="evidence" value="ECO:0007669"/>
    <property type="project" value="Ensembl"/>
</dbReference>
<dbReference type="Proteomes" id="UP000001811">
    <property type="component" value="Unplaced"/>
</dbReference>
<evidence type="ECO:0000256" key="11">
    <source>
        <dbReference type="ARBA" id="ARBA00023288"/>
    </source>
</evidence>
<dbReference type="STRING" id="9986.ENSOCUP00000001621"/>
<evidence type="ECO:0000313" key="14">
    <source>
        <dbReference type="Ensembl" id="ENSOCUP00000001621.2"/>
    </source>
</evidence>
<keyword evidence="5" id="KW-1003">Cell membrane</keyword>
<dbReference type="GO" id="GO:0050729">
    <property type="term" value="P:positive regulation of inflammatory response"/>
    <property type="evidence" value="ECO:0007669"/>
    <property type="project" value="Ensembl"/>
</dbReference>
<dbReference type="GO" id="GO:0070273">
    <property type="term" value="F:phosphatidylinositol-4-phosphate binding"/>
    <property type="evidence" value="ECO:0007669"/>
    <property type="project" value="Ensembl"/>
</dbReference>
<evidence type="ECO:0000256" key="5">
    <source>
        <dbReference type="ARBA" id="ARBA00022475"/>
    </source>
</evidence>
<evidence type="ECO:0000313" key="15">
    <source>
        <dbReference type="Proteomes" id="UP000001811"/>
    </source>
</evidence>
<evidence type="ECO:0000256" key="4">
    <source>
        <dbReference type="ARBA" id="ARBA00022452"/>
    </source>
</evidence>
<dbReference type="GO" id="GO:0005546">
    <property type="term" value="F:phosphatidylinositol-4,5-bisphosphate binding"/>
    <property type="evidence" value="ECO:0007669"/>
    <property type="project" value="Ensembl"/>
</dbReference>
<dbReference type="GeneTree" id="ENSGT00950000183140"/>
<dbReference type="Ensembl" id="ENSOCUT00000001881.4">
    <property type="protein sequence ID" value="ENSOCUP00000001621.2"/>
    <property type="gene ID" value="ENSOCUG00000001885.4"/>
</dbReference>
<evidence type="ECO:0000256" key="7">
    <source>
        <dbReference type="ARBA" id="ARBA00022590"/>
    </source>
</evidence>
<dbReference type="SMR" id="G1SGC0"/>
<dbReference type="FunCoup" id="G1SGC0">
    <property type="interactions" value="76"/>
</dbReference>
<evidence type="ECO:0000256" key="6">
    <source>
        <dbReference type="ARBA" id="ARBA00022490"/>
    </source>
</evidence>
<dbReference type="AlphaFoldDB" id="G1SGC0"/>
<comment type="similarity">
    <text evidence="3">Belongs to the gasdermin family.</text>
</comment>
<dbReference type="GO" id="GO:0022829">
    <property type="term" value="F:wide pore channel activity"/>
    <property type="evidence" value="ECO:0007669"/>
    <property type="project" value="Ensembl"/>
</dbReference>
<evidence type="ECO:0000256" key="9">
    <source>
        <dbReference type="ARBA" id="ARBA00023136"/>
    </source>
</evidence>
<keyword evidence="8" id="KW-0812">Transmembrane</keyword>
<reference evidence="14" key="3">
    <citation type="submission" date="2025-09" db="UniProtKB">
        <authorList>
            <consortium name="Ensembl"/>
        </authorList>
    </citation>
    <scope>IDENTIFICATION</scope>
    <source>
        <strain evidence="14">Thorbecke</strain>
    </source>
</reference>
<dbReference type="GO" id="GO:0035655">
    <property type="term" value="P:interleukin-18-mediated signaling pathway"/>
    <property type="evidence" value="ECO:0007669"/>
    <property type="project" value="Ensembl"/>
</dbReference>
<dbReference type="GO" id="GO:0005654">
    <property type="term" value="C:nucleoplasm"/>
    <property type="evidence" value="ECO:0007669"/>
    <property type="project" value="Ensembl"/>
</dbReference>
<dbReference type="InterPro" id="IPR041263">
    <property type="entry name" value="Gasdermin_PUB"/>
</dbReference>
<dbReference type="GO" id="GO:0001778">
    <property type="term" value="P:plasma membrane repair"/>
    <property type="evidence" value="ECO:0007669"/>
    <property type="project" value="Ensembl"/>
</dbReference>
<dbReference type="InterPro" id="IPR040460">
    <property type="entry name" value="Gasdermin_pore"/>
</dbReference>
<sequence length="471" mass="50910">MPSAFKSVVRSVLRELDSGGQLTAVDSLHSSTSFRPYCLLGRKPSCSLFWKSRYLCIDLSIKDILEPEAPEPGAECSACFDFDDVVDAQVQGSVELAGPGQGRIAGEAAVSGSSSSSMKVCRLRVGTSTLEAMVRGRRLRQPEPKILQQLRRRGDNVYVVTEALQTQQEVQVTQARKQEGSGQFTLSGAVHLQGKGQGHLSRKKMVTIPAGSVLAFGVAQLVIGSDWDILLLPEKKWKTFQPLPPGDKPRSSSYSLVPHSGFEADAPAEWPVLTEDFQGLRAEVEAKLLELECWDRRLSRKLLGGLAPLLRDHQALGALESLLEQGLGREEPQPQDGPARAVFECLPRASGALVMEVANPIFYLVGALTVLSGTQQELLARALETGALVGQLELVGSFLEQSVPWEERSTVPLPPTLLGSSWGEDAAAWTLLEECGHEPQAGAPEVCWEPQAQGPTCALYASLALLARLSQ</sequence>
<reference evidence="14 15" key="1">
    <citation type="journal article" date="2011" name="Nature">
        <title>A high-resolution map of human evolutionary constraint using 29 mammals.</title>
        <authorList>
            <person name="Lindblad-Toh K."/>
            <person name="Garber M."/>
            <person name="Zuk O."/>
            <person name="Lin M.F."/>
            <person name="Parker B.J."/>
            <person name="Washietl S."/>
            <person name="Kheradpour P."/>
            <person name="Ernst J."/>
            <person name="Jordan G."/>
            <person name="Mauceli E."/>
            <person name="Ward L.D."/>
            <person name="Lowe C.B."/>
            <person name="Holloway A.K."/>
            <person name="Clamp M."/>
            <person name="Gnerre S."/>
            <person name="Alfoldi J."/>
            <person name="Beal K."/>
            <person name="Chang J."/>
            <person name="Clawson H."/>
            <person name="Cuff J."/>
            <person name="Di Palma F."/>
            <person name="Fitzgerald S."/>
            <person name="Flicek P."/>
            <person name="Guttman M."/>
            <person name="Hubisz M.J."/>
            <person name="Jaffe D.B."/>
            <person name="Jungreis I."/>
            <person name="Kent W.J."/>
            <person name="Kostka D."/>
            <person name="Lara M."/>
            <person name="Martins A.L."/>
            <person name="Massingham T."/>
            <person name="Moltke I."/>
            <person name="Raney B.J."/>
            <person name="Rasmussen M.D."/>
            <person name="Robinson J."/>
            <person name="Stark A."/>
            <person name="Vilella A.J."/>
            <person name="Wen J."/>
            <person name="Xie X."/>
            <person name="Zody M.C."/>
            <person name="Baldwin J."/>
            <person name="Bloom T."/>
            <person name="Chin C.W."/>
            <person name="Heiman D."/>
            <person name="Nicol R."/>
            <person name="Nusbaum C."/>
            <person name="Young S."/>
            <person name="Wilkinson J."/>
            <person name="Worley K.C."/>
            <person name="Kovar C.L."/>
            <person name="Muzny D.M."/>
            <person name="Gibbs R.A."/>
            <person name="Cree A."/>
            <person name="Dihn H.H."/>
            <person name="Fowler G."/>
            <person name="Jhangiani S."/>
            <person name="Joshi V."/>
            <person name="Lee S."/>
            <person name="Lewis L.R."/>
            <person name="Nazareth L.V."/>
            <person name="Okwuonu G."/>
            <person name="Santibanez J."/>
            <person name="Warren W.C."/>
            <person name="Mardis E.R."/>
            <person name="Weinstock G.M."/>
            <person name="Wilson R.K."/>
            <person name="Delehaunty K."/>
            <person name="Dooling D."/>
            <person name="Fronik C."/>
            <person name="Fulton L."/>
            <person name="Fulton B."/>
            <person name="Graves T."/>
            <person name="Minx P."/>
            <person name="Sodergren E."/>
            <person name="Birney E."/>
            <person name="Margulies E.H."/>
            <person name="Herrero J."/>
            <person name="Green E.D."/>
            <person name="Haussler D."/>
            <person name="Siepel A."/>
            <person name="Goldman N."/>
            <person name="Pollard K.S."/>
            <person name="Pedersen J.S."/>
            <person name="Lander E.S."/>
            <person name="Kellis M."/>
        </authorList>
    </citation>
    <scope>NUCLEOTIDE SEQUENCE [LARGE SCALE GENOMIC DNA]</scope>
    <source>
        <strain evidence="15">Thorbecke</strain>
    </source>
</reference>
<reference evidence="14" key="2">
    <citation type="submission" date="2025-08" db="UniProtKB">
        <authorList>
            <consortium name="Ensembl"/>
        </authorList>
    </citation>
    <scope>IDENTIFICATION</scope>
    <source>
        <strain evidence="14">Thorbecke</strain>
    </source>
</reference>
<evidence type="ECO:0000256" key="2">
    <source>
        <dbReference type="ARBA" id="ARBA00004651"/>
    </source>
</evidence>
<protein>
    <submittedName>
        <fullName evidence="14">Gasdermin D</fullName>
    </submittedName>
</protein>
<keyword evidence="11" id="KW-0449">Lipoprotein</keyword>
<dbReference type="HOGENOM" id="CLU_040752_1_0_1"/>
<evidence type="ECO:0000259" key="12">
    <source>
        <dbReference type="Pfam" id="PF04598"/>
    </source>
</evidence>
<evidence type="ECO:0000256" key="8">
    <source>
        <dbReference type="ARBA" id="ARBA00022692"/>
    </source>
</evidence>
<dbReference type="PANTHER" id="PTHR16399:SF15">
    <property type="entry name" value="GASDERMIN-D"/>
    <property type="match status" value="1"/>
</dbReference>
<keyword evidence="15" id="KW-1185">Reference proteome</keyword>
<feature type="domain" description="Gasdermin PUB" evidence="13">
    <location>
        <begin position="276"/>
        <end position="437"/>
    </location>
</feature>
<proteinExistence type="inferred from homology"/>
<dbReference type="GO" id="GO:0141201">
    <property type="term" value="P:pyroptotic cell death"/>
    <property type="evidence" value="ECO:0007669"/>
    <property type="project" value="Ensembl"/>
</dbReference>
<keyword evidence="9" id="KW-0472">Membrane</keyword>
<dbReference type="OMA" id="WTLLEEC"/>
<dbReference type="PANTHER" id="PTHR16399">
    <property type="entry name" value="GASDERMIN"/>
    <property type="match status" value="1"/>
</dbReference>
<dbReference type="GO" id="GO:0070498">
    <property type="term" value="P:interleukin-1-mediated signaling pathway"/>
    <property type="evidence" value="ECO:0007669"/>
    <property type="project" value="Ensembl"/>
</dbReference>
<accession>G1SGC0</accession>
<dbReference type="GO" id="GO:0046513">
    <property type="term" value="P:ceramide biosynthetic process"/>
    <property type="evidence" value="ECO:0007669"/>
    <property type="project" value="Ensembl"/>
</dbReference>
<dbReference type="PaxDb" id="9986-ENSOCUP00000001621"/>
<dbReference type="GO" id="GO:0001786">
    <property type="term" value="F:phosphatidylserine binding"/>
    <property type="evidence" value="ECO:0007669"/>
    <property type="project" value="TreeGrafter"/>
</dbReference>
<comment type="subcellular location">
    <subcellularLocation>
        <location evidence="2">Cell membrane</location>
        <topology evidence="2">Multi-pass membrane protein</topology>
    </subcellularLocation>
    <subcellularLocation>
        <location evidence="1">Cytoplasm</location>
        <location evidence="1">Cytosol</location>
    </subcellularLocation>
</comment>
<dbReference type="GO" id="GO:0005886">
    <property type="term" value="C:plasma membrane"/>
    <property type="evidence" value="ECO:0007669"/>
    <property type="project" value="UniProtKB-SubCell"/>
</dbReference>
<keyword evidence="7" id="KW-1210">Necrosis</keyword>
<evidence type="ECO:0000256" key="1">
    <source>
        <dbReference type="ARBA" id="ARBA00004514"/>
    </source>
</evidence>
<keyword evidence="10" id="KW-0564">Palmitate</keyword>
<dbReference type="eggNOG" id="ENOG502S0IQ">
    <property type="taxonomic scope" value="Eukaryota"/>
</dbReference>
<dbReference type="Pfam" id="PF17708">
    <property type="entry name" value="Gasdermin_C"/>
    <property type="match status" value="1"/>
</dbReference>
<dbReference type="GO" id="GO:0009306">
    <property type="term" value="P:protein secretion"/>
    <property type="evidence" value="ECO:0007669"/>
    <property type="project" value="Ensembl"/>
</dbReference>
<evidence type="ECO:0000256" key="3">
    <source>
        <dbReference type="ARBA" id="ARBA00009279"/>
    </source>
</evidence>
<dbReference type="GO" id="GO:0051604">
    <property type="term" value="P:protein maturation"/>
    <property type="evidence" value="ECO:0007669"/>
    <property type="project" value="Ensembl"/>
</dbReference>
<evidence type="ECO:0000256" key="10">
    <source>
        <dbReference type="ARBA" id="ARBA00023139"/>
    </source>
</evidence>
<keyword evidence="4" id="KW-1134">Transmembrane beta strand</keyword>
<feature type="domain" description="Gasdermin pore forming" evidence="12">
    <location>
        <begin position="4"/>
        <end position="242"/>
    </location>
</feature>
<organism evidence="14 15">
    <name type="scientific">Oryctolagus cuniculus</name>
    <name type="common">Rabbit</name>
    <dbReference type="NCBI Taxonomy" id="9986"/>
    <lineage>
        <taxon>Eukaryota</taxon>
        <taxon>Metazoa</taxon>
        <taxon>Chordata</taxon>
        <taxon>Craniata</taxon>
        <taxon>Vertebrata</taxon>
        <taxon>Euteleostomi</taxon>
        <taxon>Mammalia</taxon>
        <taxon>Eutheria</taxon>
        <taxon>Euarchontoglires</taxon>
        <taxon>Glires</taxon>
        <taxon>Lagomorpha</taxon>
        <taxon>Leporidae</taxon>
        <taxon>Oryctolagus</taxon>
    </lineage>
</organism>
<dbReference type="Pfam" id="PF04598">
    <property type="entry name" value="Gasdermin"/>
    <property type="match status" value="1"/>
</dbReference>
<dbReference type="InParanoid" id="G1SGC0"/>
<keyword evidence="6" id="KW-0963">Cytoplasm</keyword>
<evidence type="ECO:0000259" key="13">
    <source>
        <dbReference type="Pfam" id="PF17708"/>
    </source>
</evidence>
<gene>
    <name evidence="14" type="primary">GSDMD</name>
</gene>
<dbReference type="GO" id="GO:0042742">
    <property type="term" value="P:defense response to bacterium"/>
    <property type="evidence" value="ECO:0007669"/>
    <property type="project" value="TreeGrafter"/>
</dbReference>
<dbReference type="Bgee" id="ENSOCUG00000001885">
    <property type="expression patterns" value="Expressed in blood and 17 other cell types or tissues"/>
</dbReference>
<name>G1SGC0_RABIT</name>
<dbReference type="InterPro" id="IPR007677">
    <property type="entry name" value="Gasdermin"/>
</dbReference>
<dbReference type="GO" id="GO:0072559">
    <property type="term" value="C:NLRP3 inflammasome complex"/>
    <property type="evidence" value="ECO:0007669"/>
    <property type="project" value="TreeGrafter"/>
</dbReference>